<comment type="caution">
    <text evidence="3">The sequence shown here is derived from an EMBL/GenBank/DDBJ whole genome shotgun (WGS) entry which is preliminary data.</text>
</comment>
<dbReference type="Proteomes" id="UP000294980">
    <property type="component" value="Unassembled WGS sequence"/>
</dbReference>
<name>A0A4R2KMX2_9GAMM</name>
<keyword evidence="3" id="KW-0449">Lipoprotein</keyword>
<dbReference type="Gene3D" id="2.50.20.10">
    <property type="entry name" value="Lipoprotein localisation LolA/LolB/LppX"/>
    <property type="match status" value="1"/>
</dbReference>
<sequence length="272" mass="30126">MLLTPRQFMLSLFLAAGTGAAVAGGASDPAALATAQAIAARPANEGRVGTMHFAMRNGSGDTRQREALMFHSDTPETIRIAIFFTQPAMISDTAFLTFDHRVGDDENWLYLPATGRVRRLPVSDRGDYFMGTDLSYGDIKDDFKFGLEDWIFTSAREETVDGIRYARLEGEAQSARIIAETGYSRFTALIDTERNFPVDITYLDADGDPLKHIVVEELDTVGGAWTAMRFTVDQLQSGHTTVVYFTDMQHRPHLDDSVFDAESLAYGVPYLD</sequence>
<feature type="signal peptide" evidence="1">
    <location>
        <begin position="1"/>
        <end position="23"/>
    </location>
</feature>
<dbReference type="InterPro" id="IPR033399">
    <property type="entry name" value="TP_0789-like"/>
</dbReference>
<keyword evidence="1" id="KW-0732">Signal</keyword>
<reference evidence="3 4" key="1">
    <citation type="submission" date="2019-03" db="EMBL/GenBank/DDBJ databases">
        <title>Genomic Encyclopedia of Type Strains, Phase IV (KMG-IV): sequencing the most valuable type-strain genomes for metagenomic binning, comparative biology and taxonomic classification.</title>
        <authorList>
            <person name="Goeker M."/>
        </authorList>
    </citation>
    <scope>NUCLEOTIDE SEQUENCE [LARGE SCALE GENOMIC DNA]</scope>
    <source>
        <strain evidence="3 4">DSM 23344</strain>
    </source>
</reference>
<dbReference type="OrthoDB" id="9803781at2"/>
<evidence type="ECO:0000256" key="1">
    <source>
        <dbReference type="SAM" id="SignalP"/>
    </source>
</evidence>
<keyword evidence="4" id="KW-1185">Reference proteome</keyword>
<gene>
    <name evidence="3" type="ORF">EV688_10847</name>
</gene>
<evidence type="ECO:0000313" key="3">
    <source>
        <dbReference type="EMBL" id="TCO75481.1"/>
    </source>
</evidence>
<proteinExistence type="predicted"/>
<feature type="chain" id="PRO_5020847435" evidence="1">
    <location>
        <begin position="24"/>
        <end position="272"/>
    </location>
</feature>
<dbReference type="CDD" id="cd16329">
    <property type="entry name" value="LolA_like"/>
    <property type="match status" value="1"/>
</dbReference>
<evidence type="ECO:0000259" key="2">
    <source>
        <dbReference type="Pfam" id="PF17131"/>
    </source>
</evidence>
<dbReference type="AlphaFoldDB" id="A0A4R2KMX2"/>
<evidence type="ECO:0000313" key="4">
    <source>
        <dbReference type="Proteomes" id="UP000294980"/>
    </source>
</evidence>
<dbReference type="EMBL" id="SLWX01000008">
    <property type="protein sequence ID" value="TCO75481.1"/>
    <property type="molecule type" value="Genomic_DNA"/>
</dbReference>
<feature type="domain" description="Uncharacterized protein TP-0789" evidence="2">
    <location>
        <begin position="81"/>
        <end position="264"/>
    </location>
</feature>
<organism evidence="3 4">
    <name type="scientific">Chromatocurvus halotolerans</name>
    <dbReference type="NCBI Taxonomy" id="1132028"/>
    <lineage>
        <taxon>Bacteria</taxon>
        <taxon>Pseudomonadati</taxon>
        <taxon>Pseudomonadota</taxon>
        <taxon>Gammaproteobacteria</taxon>
        <taxon>Cellvibrionales</taxon>
        <taxon>Halieaceae</taxon>
        <taxon>Chromatocurvus</taxon>
    </lineage>
</organism>
<dbReference type="RefSeq" id="WP_117318036.1">
    <property type="nucleotide sequence ID" value="NZ_QQSW01000010.1"/>
</dbReference>
<dbReference type="Pfam" id="PF17131">
    <property type="entry name" value="LolA_like"/>
    <property type="match status" value="1"/>
</dbReference>
<protein>
    <submittedName>
        <fullName evidence="3">Outer membrane lipoprotein-sorting protein</fullName>
    </submittedName>
</protein>
<accession>A0A4R2KMX2</accession>